<evidence type="ECO:0000313" key="15">
    <source>
        <dbReference type="Proteomes" id="UP000295030"/>
    </source>
</evidence>
<dbReference type="Pfam" id="PF00175">
    <property type="entry name" value="NAD_binding_1"/>
    <property type="match status" value="1"/>
</dbReference>
<dbReference type="GO" id="GO:0051537">
    <property type="term" value="F:2 iron, 2 sulfur cluster binding"/>
    <property type="evidence" value="ECO:0007669"/>
    <property type="project" value="UniProtKB-KW"/>
</dbReference>
<evidence type="ECO:0000256" key="4">
    <source>
        <dbReference type="ARBA" id="ARBA00022723"/>
    </source>
</evidence>
<evidence type="ECO:0000313" key="14">
    <source>
        <dbReference type="EMBL" id="TCK23197.1"/>
    </source>
</evidence>
<keyword evidence="3" id="KW-0001">2Fe-2S</keyword>
<dbReference type="PROSITE" id="PS00197">
    <property type="entry name" value="2FE2S_FER_1"/>
    <property type="match status" value="1"/>
</dbReference>
<evidence type="ECO:0000256" key="10">
    <source>
        <dbReference type="ARBA" id="ARBA00061434"/>
    </source>
</evidence>
<feature type="domain" description="FAD-binding FR-type" evidence="13">
    <location>
        <begin position="59"/>
        <end position="162"/>
    </location>
</feature>
<dbReference type="Gene3D" id="3.10.20.30">
    <property type="match status" value="1"/>
</dbReference>
<accession>A0A4R1HLB8</accession>
<evidence type="ECO:0000256" key="2">
    <source>
        <dbReference type="ARBA" id="ARBA00022630"/>
    </source>
</evidence>
<dbReference type="PANTHER" id="PTHR47354">
    <property type="entry name" value="NADH OXIDOREDUCTASE HCR"/>
    <property type="match status" value="1"/>
</dbReference>
<comment type="similarity">
    <text evidence="10">In the N-terminal section; belongs to the FAD-binding oxidoreductase type 6 family.</text>
</comment>
<keyword evidence="4" id="KW-0479">Metal-binding</keyword>
<dbReference type="InterPro" id="IPR006058">
    <property type="entry name" value="2Fe2S_fd_BS"/>
</dbReference>
<evidence type="ECO:0000256" key="8">
    <source>
        <dbReference type="ARBA" id="ARBA00023014"/>
    </source>
</evidence>
<evidence type="ECO:0000256" key="7">
    <source>
        <dbReference type="ARBA" id="ARBA00023004"/>
    </source>
</evidence>
<dbReference type="PROSITE" id="PS51085">
    <property type="entry name" value="2FE2S_FER_2"/>
    <property type="match status" value="1"/>
</dbReference>
<evidence type="ECO:0000256" key="1">
    <source>
        <dbReference type="ARBA" id="ARBA00001974"/>
    </source>
</evidence>
<dbReference type="InterPro" id="IPR050415">
    <property type="entry name" value="MRET"/>
</dbReference>
<dbReference type="EMBL" id="SMFY01000004">
    <property type="protein sequence ID" value="TCK23197.1"/>
    <property type="molecule type" value="Genomic_DNA"/>
</dbReference>
<dbReference type="InterPro" id="IPR001709">
    <property type="entry name" value="Flavoprot_Pyr_Nucl_cyt_Rdtase"/>
</dbReference>
<dbReference type="GO" id="GO:0046872">
    <property type="term" value="F:metal ion binding"/>
    <property type="evidence" value="ECO:0007669"/>
    <property type="project" value="UniProtKB-KW"/>
</dbReference>
<dbReference type="Gene3D" id="3.40.50.80">
    <property type="entry name" value="Nucleotide-binding domain of ferredoxin-NADP reductase (FNR) module"/>
    <property type="match status" value="1"/>
</dbReference>
<dbReference type="PANTHER" id="PTHR47354:SF6">
    <property type="entry name" value="NADH OXIDOREDUCTASE HCR"/>
    <property type="match status" value="1"/>
</dbReference>
<organism evidence="14 15">
    <name type="scientific">Ancylobacter aquaticus</name>
    <dbReference type="NCBI Taxonomy" id="100"/>
    <lineage>
        <taxon>Bacteria</taxon>
        <taxon>Pseudomonadati</taxon>
        <taxon>Pseudomonadota</taxon>
        <taxon>Alphaproteobacteria</taxon>
        <taxon>Hyphomicrobiales</taxon>
        <taxon>Xanthobacteraceae</taxon>
        <taxon>Ancylobacter</taxon>
    </lineage>
</organism>
<dbReference type="GO" id="GO:0016491">
    <property type="term" value="F:oxidoreductase activity"/>
    <property type="evidence" value="ECO:0007669"/>
    <property type="project" value="UniProtKB-KW"/>
</dbReference>
<dbReference type="Proteomes" id="UP000295030">
    <property type="component" value="Unassembled WGS sequence"/>
</dbReference>
<evidence type="ECO:0000256" key="6">
    <source>
        <dbReference type="ARBA" id="ARBA00023002"/>
    </source>
</evidence>
<dbReference type="PROSITE" id="PS51384">
    <property type="entry name" value="FAD_FR"/>
    <property type="match status" value="1"/>
</dbReference>
<dbReference type="InterPro" id="IPR039261">
    <property type="entry name" value="FNR_nucleotide-bd"/>
</dbReference>
<name>A0A4R1HLB8_ANCAQ</name>
<dbReference type="Gene3D" id="2.40.30.10">
    <property type="entry name" value="Translation factors"/>
    <property type="match status" value="1"/>
</dbReference>
<comment type="cofactor">
    <cofactor evidence="1">
        <name>FAD</name>
        <dbReference type="ChEBI" id="CHEBI:57692"/>
    </cofactor>
</comment>
<keyword evidence="5" id="KW-0274">FAD</keyword>
<reference evidence="14 15" key="1">
    <citation type="submission" date="2019-03" db="EMBL/GenBank/DDBJ databases">
        <title>Genomic Encyclopedia of Type Strains, Phase IV (KMG-IV): sequencing the most valuable type-strain genomes for metagenomic binning, comparative biology and taxonomic classification.</title>
        <authorList>
            <person name="Goeker M."/>
        </authorList>
    </citation>
    <scope>NUCLEOTIDE SEQUENCE [LARGE SCALE GENOMIC DNA]</scope>
    <source>
        <strain evidence="14 15">DSM 101</strain>
    </source>
</reference>
<protein>
    <submittedName>
        <fullName evidence="14">Ferredoxin-NADP reductase</fullName>
    </submittedName>
</protein>
<evidence type="ECO:0000256" key="3">
    <source>
        <dbReference type="ARBA" id="ARBA00022714"/>
    </source>
</evidence>
<evidence type="ECO:0000256" key="5">
    <source>
        <dbReference type="ARBA" id="ARBA00022827"/>
    </source>
</evidence>
<keyword evidence="6" id="KW-0560">Oxidoreductase</keyword>
<evidence type="ECO:0000256" key="11">
    <source>
        <dbReference type="SAM" id="MobiDB-lite"/>
    </source>
</evidence>
<sequence>MMTRRPYSNPLPDGEREQRPPNGQSRSHETDLMDAATFTVLPEPAALRLTGALPEWNPEGDDVLIVLAIREETADVKTFVLAPKDPCVFRYKPGQFLTLDIEIGGESVNRCYTIASAPTRPHTLSITVKRVPGGPVSNHLHDHVRVGSHLRAIGPMGEFSCFSQGTPSPAPKYLLLSGGSGITPVMSMARTLHDLAAPRDIVFVHAARSPDDIIFREELELMARNQPGTFRFAPVCEADSPRAPWHGLRGRVSLGVLEHVAPDYREREVFVCGPAPFMKAVREMLKGAGFDMSRHHEESFDFAELAKAEPEVAAEVVSAELLQAVPEALEAPVVTYTVEFAKQKRSIECRSDMFVLDAARRAGVRLPSSCSKGLCGTCKSKLIEGTVDMKHGGGIRQREIDAGMALLCCSKPTSNLVVDR</sequence>
<keyword evidence="2" id="KW-0285">Flavoprotein</keyword>
<dbReference type="CDD" id="cd06215">
    <property type="entry name" value="FNR_iron_sulfur_binding_1"/>
    <property type="match status" value="1"/>
</dbReference>
<dbReference type="InterPro" id="IPR001433">
    <property type="entry name" value="OxRdtase_FAD/NAD-bd"/>
</dbReference>
<keyword evidence="8" id="KW-0411">Iron-sulfur</keyword>
<dbReference type="CDD" id="cd00207">
    <property type="entry name" value="fer2"/>
    <property type="match status" value="1"/>
</dbReference>
<dbReference type="SUPFAM" id="SSF63380">
    <property type="entry name" value="Riboflavin synthase domain-like"/>
    <property type="match status" value="1"/>
</dbReference>
<dbReference type="Pfam" id="PF00111">
    <property type="entry name" value="Fer2"/>
    <property type="match status" value="1"/>
</dbReference>
<comment type="caution">
    <text evidence="14">The sequence shown here is derived from an EMBL/GenBank/DDBJ whole genome shotgun (WGS) entry which is preliminary data.</text>
</comment>
<gene>
    <name evidence="14" type="ORF">EV667_3875</name>
</gene>
<keyword evidence="7" id="KW-0408">Iron</keyword>
<feature type="region of interest" description="Disordered" evidence="11">
    <location>
        <begin position="1"/>
        <end position="29"/>
    </location>
</feature>
<proteinExistence type="inferred from homology"/>
<comment type="cofactor">
    <cofactor evidence="9">
        <name>[2Fe-2S] cluster</name>
        <dbReference type="ChEBI" id="CHEBI:190135"/>
    </cofactor>
</comment>
<dbReference type="SUPFAM" id="SSF54292">
    <property type="entry name" value="2Fe-2S ferredoxin-like"/>
    <property type="match status" value="1"/>
</dbReference>
<feature type="domain" description="2Fe-2S ferredoxin-type" evidence="12">
    <location>
        <begin position="336"/>
        <end position="420"/>
    </location>
</feature>
<evidence type="ECO:0000259" key="13">
    <source>
        <dbReference type="PROSITE" id="PS51384"/>
    </source>
</evidence>
<dbReference type="PRINTS" id="PR00406">
    <property type="entry name" value="CYTB5RDTASE"/>
</dbReference>
<dbReference type="PRINTS" id="PR00371">
    <property type="entry name" value="FPNCR"/>
</dbReference>
<evidence type="ECO:0000259" key="12">
    <source>
        <dbReference type="PROSITE" id="PS51085"/>
    </source>
</evidence>
<dbReference type="InterPro" id="IPR001041">
    <property type="entry name" value="2Fe-2S_ferredoxin-type"/>
</dbReference>
<dbReference type="InterPro" id="IPR036010">
    <property type="entry name" value="2Fe-2S_ferredoxin-like_sf"/>
</dbReference>
<dbReference type="Pfam" id="PF00970">
    <property type="entry name" value="FAD_binding_6"/>
    <property type="match status" value="1"/>
</dbReference>
<dbReference type="InterPro" id="IPR017938">
    <property type="entry name" value="Riboflavin_synthase-like_b-brl"/>
</dbReference>
<keyword evidence="15" id="KW-1185">Reference proteome</keyword>
<dbReference type="SUPFAM" id="SSF52343">
    <property type="entry name" value="Ferredoxin reductase-like, C-terminal NADP-linked domain"/>
    <property type="match status" value="1"/>
</dbReference>
<evidence type="ECO:0000256" key="9">
    <source>
        <dbReference type="ARBA" id="ARBA00034078"/>
    </source>
</evidence>
<dbReference type="InterPro" id="IPR008333">
    <property type="entry name" value="Cbr1-like_FAD-bd_dom"/>
</dbReference>
<dbReference type="AlphaFoldDB" id="A0A4R1HLB8"/>
<dbReference type="InterPro" id="IPR012675">
    <property type="entry name" value="Beta-grasp_dom_sf"/>
</dbReference>
<dbReference type="InterPro" id="IPR017927">
    <property type="entry name" value="FAD-bd_FR_type"/>
</dbReference>